<reference evidence="12" key="3">
    <citation type="submission" date="2022-04" db="EMBL/GenBank/DDBJ databases">
        <authorList>
            <person name="Liu G."/>
        </authorList>
    </citation>
    <scope>NUCLEOTIDE SEQUENCE</scope>
    <source>
        <strain evidence="12">RG22</strain>
    </source>
</reference>
<keyword evidence="14" id="KW-1185">Reference proteome</keyword>
<protein>
    <recommendedName>
        <fullName evidence="2">Negative regulator of flagellin synthesis</fullName>
    </recommendedName>
    <alternativeName>
        <fullName evidence="8">Anti-sigma-28 factor</fullName>
    </alternativeName>
</protein>
<dbReference type="GO" id="GO:0045892">
    <property type="term" value="P:negative regulation of DNA-templated transcription"/>
    <property type="evidence" value="ECO:0007669"/>
    <property type="project" value="InterPro"/>
</dbReference>
<dbReference type="NCBIfam" id="TIGR03824">
    <property type="entry name" value="FlgM_jcvi"/>
    <property type="match status" value="1"/>
</dbReference>
<keyword evidence="12" id="KW-0969">Cilium</keyword>
<feature type="domain" description="Anti-sigma-28 factor FlgM C-terminal" evidence="10">
    <location>
        <begin position="41"/>
        <end position="95"/>
    </location>
</feature>
<dbReference type="EMBL" id="CP096574">
    <property type="protein sequence ID" value="UPU36469.1"/>
    <property type="molecule type" value="Genomic_DNA"/>
</dbReference>
<proteinExistence type="inferred from homology"/>
<comment type="similarity">
    <text evidence="1">Belongs to the FlgM family.</text>
</comment>
<feature type="compositionally biased region" description="Polar residues" evidence="9">
    <location>
        <begin position="14"/>
        <end position="29"/>
    </location>
</feature>
<dbReference type="InterPro" id="IPR035890">
    <property type="entry name" value="Anti-sigma-28_factor_FlgM_sf"/>
</dbReference>
<evidence type="ECO:0000256" key="4">
    <source>
        <dbReference type="ARBA" id="ARBA00022795"/>
    </source>
</evidence>
<evidence type="ECO:0000256" key="5">
    <source>
        <dbReference type="ARBA" id="ARBA00023015"/>
    </source>
</evidence>
<dbReference type="EMBL" id="BLXY01000008">
    <property type="protein sequence ID" value="GFO65356.1"/>
    <property type="molecule type" value="Genomic_DNA"/>
</dbReference>
<reference evidence="11" key="2">
    <citation type="journal article" date="2021" name="Int. J. Syst. Evol. Microbiol.">
        <title>Geomonas silvestris sp. nov., Geomonas paludis sp. nov. and Geomonas limicola sp. nov., isolated from terrestrial environments, and emended description of the genus Geomonas.</title>
        <authorList>
            <person name="Itoh H."/>
            <person name="Xu Z."/>
            <person name="Masuda Y."/>
            <person name="Ushijima N."/>
            <person name="Hayakawa C."/>
            <person name="Shiratori Y."/>
            <person name="Senoo K."/>
        </authorList>
    </citation>
    <scope>NUCLEOTIDE SEQUENCE</scope>
    <source>
        <strain evidence="11">Red736</strain>
    </source>
</reference>
<evidence type="ECO:0000256" key="7">
    <source>
        <dbReference type="ARBA" id="ARBA00024739"/>
    </source>
</evidence>
<accession>A0A6V8MYQ4</accession>
<reference evidence="13" key="1">
    <citation type="submission" date="2020-06" db="EMBL/GenBank/DDBJ databases">
        <title>Draft genomic sequecing of Geomonas sp. Red736.</title>
        <authorList>
            <person name="Itoh H."/>
            <person name="Xu Z.X."/>
            <person name="Ushijima N."/>
            <person name="Masuda Y."/>
            <person name="Shiratori Y."/>
            <person name="Senoo K."/>
        </authorList>
    </citation>
    <scope>NUCLEOTIDE SEQUENCE [LARGE SCALE GENOMIC DNA]</scope>
    <source>
        <strain evidence="13">Red736</strain>
    </source>
</reference>
<evidence type="ECO:0000313" key="12">
    <source>
        <dbReference type="EMBL" id="UPU36469.1"/>
    </source>
</evidence>
<evidence type="ECO:0000256" key="8">
    <source>
        <dbReference type="ARBA" id="ARBA00030117"/>
    </source>
</evidence>
<comment type="function">
    <text evidence="7">Responsible for the coupling of flagellin expression to flagellar assembly by preventing expression of the flagellin genes when a component of the middle class of proteins is defective. It negatively regulates flagellar genes by inhibiting the activity of FliA by directly binding to FliA.</text>
</comment>
<evidence type="ECO:0000256" key="1">
    <source>
        <dbReference type="ARBA" id="ARBA00005322"/>
    </source>
</evidence>
<dbReference type="AlphaFoldDB" id="A0A6V8MYQ4"/>
<evidence type="ECO:0000313" key="11">
    <source>
        <dbReference type="EMBL" id="GFO65356.1"/>
    </source>
</evidence>
<feature type="region of interest" description="Disordered" evidence="9">
    <location>
        <begin position="14"/>
        <end position="33"/>
    </location>
</feature>
<dbReference type="InterPro" id="IPR007412">
    <property type="entry name" value="FlgM"/>
</dbReference>
<evidence type="ECO:0000256" key="2">
    <source>
        <dbReference type="ARBA" id="ARBA00017823"/>
    </source>
</evidence>
<sequence length="100" mass="11236">MRIEGSAYVVDLNRSQQVRNDTQQTQAVQGSRPAGRVIPFDRVEISSQARELQKLKAEVAAMPDVRMDRVALARQNLQNGAYRVEASALAQKMMDAYKSR</sequence>
<keyword evidence="3" id="KW-0678">Repressor</keyword>
<dbReference type="InterPro" id="IPR031316">
    <property type="entry name" value="FlgM_C"/>
</dbReference>
<dbReference type="Proteomes" id="UP000568888">
    <property type="component" value="Unassembled WGS sequence"/>
</dbReference>
<organism evidence="11 13">
    <name type="scientific">Geomonas paludis</name>
    <dbReference type="NCBI Taxonomy" id="2740185"/>
    <lineage>
        <taxon>Bacteria</taxon>
        <taxon>Pseudomonadati</taxon>
        <taxon>Thermodesulfobacteriota</taxon>
        <taxon>Desulfuromonadia</taxon>
        <taxon>Geobacterales</taxon>
        <taxon>Geobacteraceae</taxon>
        <taxon>Geomonas</taxon>
    </lineage>
</organism>
<evidence type="ECO:0000256" key="6">
    <source>
        <dbReference type="ARBA" id="ARBA00023163"/>
    </source>
</evidence>
<dbReference type="GO" id="GO:0044781">
    <property type="term" value="P:bacterial-type flagellum organization"/>
    <property type="evidence" value="ECO:0007669"/>
    <property type="project" value="UniProtKB-KW"/>
</dbReference>
<dbReference type="Proteomes" id="UP000831485">
    <property type="component" value="Chromosome"/>
</dbReference>
<name>A0A6V8MYQ4_9BACT</name>
<dbReference type="SUPFAM" id="SSF101498">
    <property type="entry name" value="Anti-sigma factor FlgM"/>
    <property type="match status" value="1"/>
</dbReference>
<evidence type="ECO:0000313" key="14">
    <source>
        <dbReference type="Proteomes" id="UP000831485"/>
    </source>
</evidence>
<gene>
    <name evidence="12" type="primary">flgM</name>
    <name evidence="11" type="ORF">GMPD_32750</name>
    <name evidence="12" type="ORF">M1B72_01830</name>
</gene>
<evidence type="ECO:0000313" key="13">
    <source>
        <dbReference type="Proteomes" id="UP000568888"/>
    </source>
</evidence>
<keyword evidence="5" id="KW-0805">Transcription regulation</keyword>
<dbReference type="RefSeq" id="WP_183349353.1">
    <property type="nucleotide sequence ID" value="NZ_BLXY01000008.1"/>
</dbReference>
<evidence type="ECO:0000256" key="3">
    <source>
        <dbReference type="ARBA" id="ARBA00022491"/>
    </source>
</evidence>
<evidence type="ECO:0000256" key="9">
    <source>
        <dbReference type="SAM" id="MobiDB-lite"/>
    </source>
</evidence>
<keyword evidence="12" id="KW-0966">Cell projection</keyword>
<keyword evidence="4" id="KW-1005">Bacterial flagellum biogenesis</keyword>
<keyword evidence="12" id="KW-0282">Flagellum</keyword>
<dbReference type="Pfam" id="PF04316">
    <property type="entry name" value="FlgM"/>
    <property type="match status" value="1"/>
</dbReference>
<evidence type="ECO:0000259" key="10">
    <source>
        <dbReference type="Pfam" id="PF04316"/>
    </source>
</evidence>
<keyword evidence="6" id="KW-0804">Transcription</keyword>